<proteinExistence type="predicted"/>
<gene>
    <name evidence="1" type="ORF">S01H1_68214</name>
</gene>
<protein>
    <submittedName>
        <fullName evidence="1">Uncharacterized protein</fullName>
    </submittedName>
</protein>
<reference evidence="1" key="1">
    <citation type="journal article" date="2014" name="Front. Microbiol.">
        <title>High frequency of phylogenetically diverse reductive dehalogenase-homologous genes in deep subseafloor sedimentary metagenomes.</title>
        <authorList>
            <person name="Kawai M."/>
            <person name="Futagami T."/>
            <person name="Toyoda A."/>
            <person name="Takaki Y."/>
            <person name="Nishi S."/>
            <person name="Hori S."/>
            <person name="Arai W."/>
            <person name="Tsubouchi T."/>
            <person name="Morono Y."/>
            <person name="Uchiyama I."/>
            <person name="Ito T."/>
            <person name="Fujiyama A."/>
            <person name="Inagaki F."/>
            <person name="Takami H."/>
        </authorList>
    </citation>
    <scope>NUCLEOTIDE SEQUENCE</scope>
    <source>
        <strain evidence="1">Expedition CK06-06</strain>
    </source>
</reference>
<sequence length="32" mass="3476">NTSAWLDGVQFLDEGKVVHPELLPLAEKLGKA</sequence>
<name>X0X1B1_9ZZZZ</name>
<organism evidence="1">
    <name type="scientific">marine sediment metagenome</name>
    <dbReference type="NCBI Taxonomy" id="412755"/>
    <lineage>
        <taxon>unclassified sequences</taxon>
        <taxon>metagenomes</taxon>
        <taxon>ecological metagenomes</taxon>
    </lineage>
</organism>
<comment type="caution">
    <text evidence="1">The sequence shown here is derived from an EMBL/GenBank/DDBJ whole genome shotgun (WGS) entry which is preliminary data.</text>
</comment>
<feature type="non-terminal residue" evidence="1">
    <location>
        <position position="1"/>
    </location>
</feature>
<dbReference type="AlphaFoldDB" id="X0X1B1"/>
<evidence type="ECO:0000313" key="1">
    <source>
        <dbReference type="EMBL" id="GAG30433.1"/>
    </source>
</evidence>
<dbReference type="EMBL" id="BARS01045229">
    <property type="protein sequence ID" value="GAG30433.1"/>
    <property type="molecule type" value="Genomic_DNA"/>
</dbReference>
<accession>X0X1B1</accession>